<feature type="non-terminal residue" evidence="1">
    <location>
        <position position="69"/>
    </location>
</feature>
<dbReference type="AlphaFoldDB" id="A0A382EUY4"/>
<gene>
    <name evidence="1" type="ORF">METZ01_LOCUS206625</name>
</gene>
<evidence type="ECO:0000313" key="1">
    <source>
        <dbReference type="EMBL" id="SVB53771.1"/>
    </source>
</evidence>
<name>A0A382EUY4_9ZZZZ</name>
<dbReference type="EMBL" id="UINC01046137">
    <property type="protein sequence ID" value="SVB53771.1"/>
    <property type="molecule type" value="Genomic_DNA"/>
</dbReference>
<reference evidence="1" key="1">
    <citation type="submission" date="2018-05" db="EMBL/GenBank/DDBJ databases">
        <authorList>
            <person name="Lanie J.A."/>
            <person name="Ng W.-L."/>
            <person name="Kazmierczak K.M."/>
            <person name="Andrzejewski T.M."/>
            <person name="Davidsen T.M."/>
            <person name="Wayne K.J."/>
            <person name="Tettelin H."/>
            <person name="Glass J.I."/>
            <person name="Rusch D."/>
            <person name="Podicherti R."/>
            <person name="Tsui H.-C.T."/>
            <person name="Winkler M.E."/>
        </authorList>
    </citation>
    <scope>NUCLEOTIDE SEQUENCE</scope>
</reference>
<sequence>MRIFLKLFCAILFGVCSSHVTAADAETRQTDVVVYVDASGGVTAAVQAARMDKKVTRPLVTSIQPCSTS</sequence>
<organism evidence="1">
    <name type="scientific">marine metagenome</name>
    <dbReference type="NCBI Taxonomy" id="408172"/>
    <lineage>
        <taxon>unclassified sequences</taxon>
        <taxon>metagenomes</taxon>
        <taxon>ecological metagenomes</taxon>
    </lineage>
</organism>
<proteinExistence type="predicted"/>
<accession>A0A382EUY4</accession>
<protein>
    <submittedName>
        <fullName evidence="1">Uncharacterized protein</fullName>
    </submittedName>
</protein>